<feature type="compositionally biased region" description="Polar residues" evidence="1">
    <location>
        <begin position="432"/>
        <end position="444"/>
    </location>
</feature>
<feature type="compositionally biased region" description="Polar residues" evidence="1">
    <location>
        <begin position="1179"/>
        <end position="1190"/>
    </location>
</feature>
<feature type="region of interest" description="Disordered" evidence="1">
    <location>
        <begin position="884"/>
        <end position="939"/>
    </location>
</feature>
<sequence>MSESGSLVSEEIIEEEVVIVEDEEEVHSVEYIIEEEEVTEVDFNDVSPSAPPRNAHRRQSLVSEYVEMSVGSASELMSLDDLNDVTPSEDNKQKTKTAYRYSGSESGDSTDQQSSDDADATNSSDGFDLTLPETSNMENMHMSGLTTMDFTQSGMINFESSYMFELVDTDDEEEDEVLGNTNVEAAPGMNLSLNPYRVTMDKVRYGPLGKRRSTGITKRKSTSRDLSPIRQQVTDYLENVVEAQSARKGAGAPRNRVAPARTMSSSRRAKRRSLITSPIHEDKPHAPRGGRRSSLLANLPPPNFFQQENDAKPSEPSAITSKPNNDFDEPPNGPTKAVATTESNPSEASPAMIASDFPPDAPVPNKTIAATQSNPSEVSPTTAASDFPPVAAVPSKAMATTGSDPNESSPATAVSDFPPGAPAPTKTMAATKSNPIELSPTTAASDFLPDAPVPTKATSASTSSNRSEPSISLHASGPRHSRQAKSVEEERNQVQNHQVPTRTIATSNSNSSELSPHPMRHVNTTEEETTPAAAVRNHQIPKDAIARSNNSELSPLTASGHRRGANNNNKIMEGSASGRNDDRRIPTKSISAASNSDSSELSPLTFSGHPMRQTTSKLEGKNPSLSPMNTSGRQTPVRNDTEAVLASPNMDSPELSPLAPFSGHAVAPRPRINRGQDRTPPPPVARVRGRSRADSEDTDKHLFHGIMDDDNSSWSKAEGRVLEIQIPAGLMDNPQDSFSTLDSESLAADSLMSSTRFDSTPQQAMSKRSSDISPVPPRRQAPSPKLGDGKEEAEASDFSSSYKRRGGRKQPLGSEEGSRHRRRTEGMRRRSLDLASVSEKHNQSFNMDNSILSTSMHNMSTSMHNAASGRRGQMRRDLSMSSFTNHSRRNLMKRQTSVSSFANNSRRNLLSRQNSMSSSRRNQMSRTSSKRSVVDESPSMPKRYLSVDVDLEMSISSLTSKAEESRQRRIARDQSPMRPRRTLEKVVSPGVNIEDDEDSMSEGSFANDAAPNQSLPIGSLPSSMRIVAPVLDGPPMRDVSPMRPRRTISTKRVPVSAAVLFGDEDDKALISKETSPNSISPKDKIPEPLTSAEEEMEEPEKPKSTPPTSSIAEEKKETEMPIVLDYIPPPPPLPRRGVPVEELRGRSKTTEIKTREQADARISPLPQPSTEKEVKNLKASPSPTEITANTEDSEYIPSVDKQSPATSTSSSVSEVGTGLPVQSSKAIISQKSDASNTLAPEKETAAPSPDIEQPRIEPGSLLRSSTHSDASFLSSSSTAQKRAQAQATLERLNSRMNSTFGDGVKAQTTADLRDQQEASAVPTVEGRRSSLEEKRQEAKAARERLRQRFINARARVQSQLPV</sequence>
<reference evidence="2" key="1">
    <citation type="submission" date="2023-08" db="EMBL/GenBank/DDBJ databases">
        <authorList>
            <person name="Audoor S."/>
            <person name="Bilcke G."/>
        </authorList>
    </citation>
    <scope>NUCLEOTIDE SEQUENCE</scope>
</reference>
<feature type="compositionally biased region" description="Polar residues" evidence="1">
    <location>
        <begin position="338"/>
        <end position="347"/>
    </location>
</feature>
<feature type="compositionally biased region" description="Polar residues" evidence="1">
    <location>
        <begin position="456"/>
        <end position="470"/>
    </location>
</feature>
<feature type="region of interest" description="Disordered" evidence="1">
    <location>
        <begin position="1061"/>
        <end position="1339"/>
    </location>
</feature>
<feature type="compositionally biased region" description="Polar residues" evidence="1">
    <location>
        <begin position="398"/>
        <end position="412"/>
    </location>
</feature>
<feature type="compositionally biased region" description="Low complexity" evidence="1">
    <location>
        <begin position="903"/>
        <end position="927"/>
    </location>
</feature>
<feature type="compositionally biased region" description="Basic and acidic residues" evidence="1">
    <location>
        <begin position="824"/>
        <end position="842"/>
    </location>
</feature>
<comment type="caution">
    <text evidence="2">The sequence shown here is derived from an EMBL/GenBank/DDBJ whole genome shotgun (WGS) entry which is preliminary data.</text>
</comment>
<feature type="compositionally biased region" description="Polar residues" evidence="1">
    <location>
        <begin position="893"/>
        <end position="902"/>
    </location>
</feature>
<feature type="compositionally biased region" description="Low complexity" evidence="1">
    <location>
        <begin position="589"/>
        <end position="602"/>
    </location>
</feature>
<feature type="compositionally biased region" description="Low complexity" evidence="1">
    <location>
        <begin position="102"/>
        <end position="113"/>
    </location>
</feature>
<feature type="compositionally biased region" description="Polar residues" evidence="1">
    <location>
        <begin position="1010"/>
        <end position="1020"/>
    </location>
</feature>
<dbReference type="EMBL" id="CAKOGP040001725">
    <property type="protein sequence ID" value="CAJ1947119.1"/>
    <property type="molecule type" value="Genomic_DNA"/>
</dbReference>
<feature type="region of interest" description="Disordered" evidence="1">
    <location>
        <begin position="958"/>
        <end position="1020"/>
    </location>
</feature>
<dbReference type="Proteomes" id="UP001295423">
    <property type="component" value="Unassembled WGS sequence"/>
</dbReference>
<feature type="compositionally biased region" description="Polar residues" evidence="1">
    <location>
        <begin position="368"/>
        <end position="384"/>
    </location>
</feature>
<feature type="compositionally biased region" description="Polar residues" evidence="1">
    <location>
        <begin position="1278"/>
        <end position="1287"/>
    </location>
</feature>
<feature type="compositionally biased region" description="Polar residues" evidence="1">
    <location>
        <begin position="547"/>
        <end position="557"/>
    </location>
</feature>
<feature type="region of interest" description="Disordered" evidence="1">
    <location>
        <begin position="207"/>
        <end position="231"/>
    </location>
</feature>
<proteinExistence type="predicted"/>
<feature type="compositionally biased region" description="Polar residues" evidence="1">
    <location>
        <begin position="493"/>
        <end position="514"/>
    </location>
</feature>
<gene>
    <name evidence="2" type="ORF">CYCCA115_LOCUS10987</name>
</gene>
<feature type="compositionally biased region" description="Low complexity" evidence="1">
    <location>
        <begin position="1206"/>
        <end position="1218"/>
    </location>
</feature>
<feature type="compositionally biased region" description="Polar residues" evidence="1">
    <location>
        <begin position="612"/>
        <end position="638"/>
    </location>
</feature>
<feature type="compositionally biased region" description="Basic and acidic residues" evidence="1">
    <location>
        <begin position="961"/>
        <end position="972"/>
    </location>
</feature>
<feature type="region of interest" description="Disordered" evidence="1">
    <location>
        <begin position="79"/>
        <end position="134"/>
    </location>
</feature>
<feature type="compositionally biased region" description="Low complexity" evidence="1">
    <location>
        <begin position="1264"/>
        <end position="1277"/>
    </location>
</feature>
<evidence type="ECO:0000256" key="1">
    <source>
        <dbReference type="SAM" id="MobiDB-lite"/>
    </source>
</evidence>
<feature type="compositionally biased region" description="Polar residues" evidence="1">
    <location>
        <begin position="1294"/>
        <end position="1310"/>
    </location>
</feature>
<evidence type="ECO:0000313" key="3">
    <source>
        <dbReference type="Proteomes" id="UP001295423"/>
    </source>
</evidence>
<organism evidence="2 3">
    <name type="scientific">Cylindrotheca closterium</name>
    <dbReference type="NCBI Taxonomy" id="2856"/>
    <lineage>
        <taxon>Eukaryota</taxon>
        <taxon>Sar</taxon>
        <taxon>Stramenopiles</taxon>
        <taxon>Ochrophyta</taxon>
        <taxon>Bacillariophyta</taxon>
        <taxon>Bacillariophyceae</taxon>
        <taxon>Bacillariophycidae</taxon>
        <taxon>Bacillariales</taxon>
        <taxon>Bacillariaceae</taxon>
        <taxon>Cylindrotheca</taxon>
    </lineage>
</organism>
<feature type="compositionally biased region" description="Basic and acidic residues" evidence="1">
    <location>
        <begin position="1325"/>
        <end position="1339"/>
    </location>
</feature>
<evidence type="ECO:0000313" key="2">
    <source>
        <dbReference type="EMBL" id="CAJ1947119.1"/>
    </source>
</evidence>
<feature type="compositionally biased region" description="Polar residues" evidence="1">
    <location>
        <begin position="1220"/>
        <end position="1238"/>
    </location>
</feature>
<feature type="compositionally biased region" description="Basic residues" evidence="1">
    <location>
        <begin position="209"/>
        <end position="221"/>
    </location>
</feature>
<feature type="compositionally biased region" description="Polar residues" evidence="1">
    <location>
        <begin position="753"/>
        <end position="767"/>
    </location>
</feature>
<feature type="compositionally biased region" description="Basic and acidic residues" evidence="1">
    <location>
        <begin position="691"/>
        <end position="702"/>
    </location>
</feature>
<keyword evidence="3" id="KW-1185">Reference proteome</keyword>
<protein>
    <submittedName>
        <fullName evidence="2">Uncharacterized protein</fullName>
    </submittedName>
</protein>
<feature type="region of interest" description="Disordered" evidence="1">
    <location>
        <begin position="753"/>
        <end position="843"/>
    </location>
</feature>
<accession>A0AAD2FNG2</accession>
<name>A0AAD2FNG2_9STRA</name>
<feature type="region of interest" description="Disordered" evidence="1">
    <location>
        <begin position="244"/>
        <end position="714"/>
    </location>
</feature>
<feature type="compositionally biased region" description="Basic and acidic residues" evidence="1">
    <location>
        <begin position="1138"/>
        <end position="1159"/>
    </location>
</feature>